<reference evidence="9 10" key="1">
    <citation type="journal article" date="2019" name="Int. J. Syst. Evol. Microbiol.">
        <title>The Global Catalogue of Microorganisms (GCM) 10K type strain sequencing project: providing services to taxonomists for standard genome sequencing and annotation.</title>
        <authorList>
            <consortium name="The Broad Institute Genomics Platform"/>
            <consortium name="The Broad Institute Genome Sequencing Center for Infectious Disease"/>
            <person name="Wu L."/>
            <person name="Ma J."/>
        </authorList>
    </citation>
    <scope>NUCLEOTIDE SEQUENCE [LARGE SCALE GENOMIC DNA]</scope>
    <source>
        <strain evidence="9 10">JCM 10671</strain>
    </source>
</reference>
<name>A0ABN1GJG2_9ACTN</name>
<evidence type="ECO:0000256" key="7">
    <source>
        <dbReference type="SAM" id="MobiDB-lite"/>
    </source>
</evidence>
<feature type="transmembrane region" description="Helical" evidence="6">
    <location>
        <begin position="59"/>
        <end position="82"/>
    </location>
</feature>
<dbReference type="Pfam" id="PF01061">
    <property type="entry name" value="ABC2_membrane"/>
    <property type="match status" value="1"/>
</dbReference>
<keyword evidence="5" id="KW-0046">Antibiotic resistance</keyword>
<dbReference type="InterPro" id="IPR047817">
    <property type="entry name" value="ABC2_TM_bact-type"/>
</dbReference>
<feature type="transmembrane region" description="Helical" evidence="6">
    <location>
        <begin position="145"/>
        <end position="166"/>
    </location>
</feature>
<dbReference type="InterPro" id="IPR051784">
    <property type="entry name" value="Nod_factor_ABC_transporter"/>
</dbReference>
<feature type="transmembrane region" description="Helical" evidence="6">
    <location>
        <begin position="270"/>
        <end position="289"/>
    </location>
</feature>
<dbReference type="PIRSF" id="PIRSF006648">
    <property type="entry name" value="DrrB"/>
    <property type="match status" value="1"/>
</dbReference>
<feature type="transmembrane region" description="Helical" evidence="6">
    <location>
        <begin position="172"/>
        <end position="196"/>
    </location>
</feature>
<dbReference type="Proteomes" id="UP001500957">
    <property type="component" value="Unassembled WGS sequence"/>
</dbReference>
<evidence type="ECO:0000256" key="4">
    <source>
        <dbReference type="ARBA" id="ARBA00023136"/>
    </source>
</evidence>
<gene>
    <name evidence="9" type="ORF">GCM10009547_13470</name>
</gene>
<protein>
    <recommendedName>
        <fullName evidence="6">Transport permease protein</fullName>
    </recommendedName>
</protein>
<evidence type="ECO:0000256" key="3">
    <source>
        <dbReference type="ARBA" id="ARBA00022989"/>
    </source>
</evidence>
<dbReference type="PROSITE" id="PS51012">
    <property type="entry name" value="ABC_TM2"/>
    <property type="match status" value="1"/>
</dbReference>
<sequence>MTDSIGEPLPSRVAASRKSHRRAGRGPAWSLGSEIAWAISDAGVLTRRNLLHTVRVRELWPFMFLQPLVFVFLFALVFGGAITIPGGGSYREFLLAGVFAQAVAFSTYPTTIAMAYDLQLGLMDRLRTLPIHPAAVFVGRTVGDVARMSISLTVMAVAGVIVGWRIEDGPVRAVAAFGVLLLFGFAMSWVGAYLGLVAKSVQAAQSMPMMWLFPVVFVSNAFVPTQTMPEPLETVAEWNPVTAVAAAARELFGNPNPFRDEGTFPAEHPVLLTVLWSVGIIGVAATLCTRRMRQVRR</sequence>
<evidence type="ECO:0000256" key="1">
    <source>
        <dbReference type="ARBA" id="ARBA00004141"/>
    </source>
</evidence>
<evidence type="ECO:0000256" key="5">
    <source>
        <dbReference type="ARBA" id="ARBA00023251"/>
    </source>
</evidence>
<keyword evidence="2 6" id="KW-0812">Transmembrane</keyword>
<feature type="region of interest" description="Disordered" evidence="7">
    <location>
        <begin position="1"/>
        <end position="27"/>
    </location>
</feature>
<feature type="transmembrane region" description="Helical" evidence="6">
    <location>
        <begin position="94"/>
        <end position="116"/>
    </location>
</feature>
<evidence type="ECO:0000256" key="6">
    <source>
        <dbReference type="RuleBase" id="RU361157"/>
    </source>
</evidence>
<dbReference type="PANTHER" id="PTHR43229">
    <property type="entry name" value="NODULATION PROTEIN J"/>
    <property type="match status" value="1"/>
</dbReference>
<feature type="compositionally biased region" description="Basic residues" evidence="7">
    <location>
        <begin position="15"/>
        <end position="24"/>
    </location>
</feature>
<evidence type="ECO:0000256" key="2">
    <source>
        <dbReference type="ARBA" id="ARBA00022692"/>
    </source>
</evidence>
<dbReference type="InterPro" id="IPR000412">
    <property type="entry name" value="ABC_2_transport"/>
</dbReference>
<feature type="domain" description="ABC transmembrane type-2" evidence="8">
    <location>
        <begin position="58"/>
        <end position="291"/>
    </location>
</feature>
<evidence type="ECO:0000259" key="8">
    <source>
        <dbReference type="PROSITE" id="PS51012"/>
    </source>
</evidence>
<comment type="caution">
    <text evidence="9">The sequence shown here is derived from an EMBL/GenBank/DDBJ whole genome shotgun (WGS) entry which is preliminary data.</text>
</comment>
<keyword evidence="3 6" id="KW-1133">Transmembrane helix</keyword>
<accession>A0ABN1GJG2</accession>
<keyword evidence="10" id="KW-1185">Reference proteome</keyword>
<keyword evidence="6" id="KW-0813">Transport</keyword>
<evidence type="ECO:0000313" key="9">
    <source>
        <dbReference type="EMBL" id="GAA0612837.1"/>
    </source>
</evidence>
<dbReference type="InterPro" id="IPR013525">
    <property type="entry name" value="ABC2_TM"/>
</dbReference>
<comment type="caution">
    <text evidence="6">Lacks conserved residue(s) required for the propagation of feature annotation.</text>
</comment>
<comment type="subcellular location">
    <subcellularLocation>
        <location evidence="6">Cell membrane</location>
        <topology evidence="6">Multi-pass membrane protein</topology>
    </subcellularLocation>
    <subcellularLocation>
        <location evidence="1">Membrane</location>
        <topology evidence="1">Multi-pass membrane protein</topology>
    </subcellularLocation>
</comment>
<evidence type="ECO:0000313" key="10">
    <source>
        <dbReference type="Proteomes" id="UP001500957"/>
    </source>
</evidence>
<dbReference type="PANTHER" id="PTHR43229:SF2">
    <property type="entry name" value="NODULATION PROTEIN J"/>
    <property type="match status" value="1"/>
</dbReference>
<keyword evidence="4 6" id="KW-0472">Membrane</keyword>
<dbReference type="EMBL" id="BAAAHE010000009">
    <property type="protein sequence ID" value="GAA0612837.1"/>
    <property type="molecule type" value="Genomic_DNA"/>
</dbReference>
<dbReference type="RefSeq" id="WP_344602943.1">
    <property type="nucleotide sequence ID" value="NZ_BAAAHE010000009.1"/>
</dbReference>
<comment type="similarity">
    <text evidence="6">Belongs to the ABC-2 integral membrane protein family.</text>
</comment>
<organism evidence="9 10">
    <name type="scientific">Sporichthya brevicatena</name>
    <dbReference type="NCBI Taxonomy" id="171442"/>
    <lineage>
        <taxon>Bacteria</taxon>
        <taxon>Bacillati</taxon>
        <taxon>Actinomycetota</taxon>
        <taxon>Actinomycetes</taxon>
        <taxon>Sporichthyales</taxon>
        <taxon>Sporichthyaceae</taxon>
        <taxon>Sporichthya</taxon>
    </lineage>
</organism>
<proteinExistence type="inferred from homology"/>
<keyword evidence="6" id="KW-1003">Cell membrane</keyword>